<dbReference type="PANTHER" id="PTHR10472:SF5">
    <property type="entry name" value="D-AMINOACYL-TRNA DEACYLASE 1"/>
    <property type="match status" value="1"/>
</dbReference>
<dbReference type="EC" id="3.1.1.96" evidence="2"/>
<feature type="short sequence motif" description="Gly-cisPro motif, important for rejection of L-amino acids" evidence="2">
    <location>
        <begin position="137"/>
        <end position="138"/>
    </location>
</feature>
<dbReference type="RefSeq" id="WP_212772843.1">
    <property type="nucleotide sequence ID" value="NZ_AP024601.1"/>
</dbReference>
<comment type="subcellular location">
    <subcellularLocation>
        <location evidence="2">Cytoplasm</location>
    </subcellularLocation>
</comment>
<comment type="catalytic activity">
    <reaction evidence="2">
        <text>glycyl-tRNA(Ala) + H2O = tRNA(Ala) + glycine + H(+)</text>
        <dbReference type="Rhea" id="RHEA:53744"/>
        <dbReference type="Rhea" id="RHEA-COMP:9657"/>
        <dbReference type="Rhea" id="RHEA-COMP:13640"/>
        <dbReference type="ChEBI" id="CHEBI:15377"/>
        <dbReference type="ChEBI" id="CHEBI:15378"/>
        <dbReference type="ChEBI" id="CHEBI:57305"/>
        <dbReference type="ChEBI" id="CHEBI:78442"/>
        <dbReference type="ChEBI" id="CHEBI:78522"/>
    </reaction>
</comment>
<dbReference type="GO" id="GO:0051500">
    <property type="term" value="F:D-tyrosyl-tRNA(Tyr) deacylase activity"/>
    <property type="evidence" value="ECO:0007669"/>
    <property type="project" value="TreeGrafter"/>
</dbReference>
<dbReference type="NCBIfam" id="TIGR00256">
    <property type="entry name" value="D-aminoacyl-tRNA deacylase"/>
    <property type="match status" value="1"/>
</dbReference>
<keyword evidence="2" id="KW-0378">Hydrolase</keyword>
<dbReference type="GO" id="GO:0043908">
    <property type="term" value="F:Ser(Gly)-tRNA(Ala) hydrolase activity"/>
    <property type="evidence" value="ECO:0007669"/>
    <property type="project" value="UniProtKB-UniRule"/>
</dbReference>
<evidence type="ECO:0000313" key="4">
    <source>
        <dbReference type="Proteomes" id="UP000677436"/>
    </source>
</evidence>
<protein>
    <recommendedName>
        <fullName evidence="2">D-aminoacyl-tRNA deacylase</fullName>
        <shortName evidence="2">DTD</shortName>
        <ecNumber evidence="2">3.1.1.96</ecNumber>
    </recommendedName>
    <alternativeName>
        <fullName evidence="2">Gly-tRNA(Ala) deacylase</fullName>
        <ecNumber evidence="2">3.1.1.-</ecNumber>
    </alternativeName>
</protein>
<keyword evidence="4" id="KW-1185">Reference proteome</keyword>
<dbReference type="InterPro" id="IPR003732">
    <property type="entry name" value="Daa-tRNA_deacyls_DTD"/>
</dbReference>
<dbReference type="Gene3D" id="3.50.80.10">
    <property type="entry name" value="D-tyrosyl-tRNA(Tyr) deacylase"/>
    <property type="match status" value="1"/>
</dbReference>
<dbReference type="Pfam" id="PF02580">
    <property type="entry name" value="Tyr_Deacylase"/>
    <property type="match status" value="1"/>
</dbReference>
<comment type="similarity">
    <text evidence="1 2">Belongs to the DTD family.</text>
</comment>
<dbReference type="InterPro" id="IPR023509">
    <property type="entry name" value="DTD-like_sf"/>
</dbReference>
<dbReference type="FunFam" id="3.50.80.10:FF:000001">
    <property type="entry name" value="D-aminoacyl-tRNA deacylase"/>
    <property type="match status" value="1"/>
</dbReference>
<dbReference type="Proteomes" id="UP000677436">
    <property type="component" value="Chromosome"/>
</dbReference>
<dbReference type="GO" id="GO:0019478">
    <property type="term" value="P:D-amino acid catabolic process"/>
    <property type="evidence" value="ECO:0007669"/>
    <property type="project" value="UniProtKB-UniRule"/>
</dbReference>
<evidence type="ECO:0000313" key="3">
    <source>
        <dbReference type="EMBL" id="BCU82514.1"/>
    </source>
</evidence>
<dbReference type="CDD" id="cd00563">
    <property type="entry name" value="Dtyr_deacylase"/>
    <property type="match status" value="1"/>
</dbReference>
<comment type="subunit">
    <text evidence="2">Homodimer.</text>
</comment>
<dbReference type="EMBL" id="AP024601">
    <property type="protein sequence ID" value="BCU82514.1"/>
    <property type="molecule type" value="Genomic_DNA"/>
</dbReference>
<gene>
    <name evidence="2 3" type="primary">dtd</name>
    <name evidence="3" type="ORF">JIR001_22970</name>
</gene>
<sequence length="148" mass="16728">MRIVLQRAKEARVKVEGNIVGEIDHGLVLLVGFTDSDDEDDLRYLAEKVVHLRIFEDEEGKMNRSLVDVKGSILSVSQFTLYGDCRKGRRPNFMAAARPEKAVVLYDRFNQLLREHGVRVETGVFGAMMQVELINDGPVTILLESKPK</sequence>
<keyword evidence="2" id="KW-0963">Cytoplasm</keyword>
<dbReference type="GO" id="GO:0005737">
    <property type="term" value="C:cytoplasm"/>
    <property type="evidence" value="ECO:0007669"/>
    <property type="project" value="UniProtKB-SubCell"/>
</dbReference>
<name>A0A8D5ZLH1_9BACL</name>
<reference evidence="3" key="2">
    <citation type="journal article" date="2021" name="Microbiol. Resour. Announc.">
        <title>Complete Genome Sequence of Polycladomyces abyssicola JIR-001T, Isolated from Hemipelagic Sediment in Deep Seawater.</title>
        <authorList>
            <person name="Tsubouchi T."/>
            <person name="Kaneko Y."/>
        </authorList>
    </citation>
    <scope>NUCLEOTIDE SEQUENCE</scope>
    <source>
        <strain evidence="3">JIR-001</strain>
    </source>
</reference>
<comment type="function">
    <text evidence="2">An aminoacyl-tRNA editing enzyme that deacylates mischarged D-aminoacyl-tRNAs. Also deacylates mischarged glycyl-tRNA(Ala), protecting cells against glycine mischarging by AlaRS. Acts via tRNA-based rather than protein-based catalysis; rejects L-amino acids rather than detecting D-amino acids in the active site. By recycling D-aminoacyl-tRNA to D-amino acids and free tRNA molecules, this enzyme counteracts the toxicity associated with the formation of D-aminoacyl-tRNA entities in vivo and helps enforce protein L-homochirality.</text>
</comment>
<dbReference type="EC" id="3.1.1.-" evidence="2"/>
<dbReference type="GO" id="GO:0000049">
    <property type="term" value="F:tRNA binding"/>
    <property type="evidence" value="ECO:0007669"/>
    <property type="project" value="UniProtKB-UniRule"/>
</dbReference>
<dbReference type="KEGG" id="pabs:JIR001_22970"/>
<dbReference type="HAMAP" id="MF_00518">
    <property type="entry name" value="Deacylase_Dtd"/>
    <property type="match status" value="1"/>
</dbReference>
<dbReference type="PANTHER" id="PTHR10472">
    <property type="entry name" value="D-TYROSYL-TRNA TYR DEACYLASE"/>
    <property type="match status" value="1"/>
</dbReference>
<dbReference type="SUPFAM" id="SSF69500">
    <property type="entry name" value="DTD-like"/>
    <property type="match status" value="1"/>
</dbReference>
<dbReference type="GO" id="GO:0106026">
    <property type="term" value="F:Gly-tRNA(Ala) deacylase activity"/>
    <property type="evidence" value="ECO:0007669"/>
    <property type="project" value="UniProtKB-UniRule"/>
</dbReference>
<comment type="domain">
    <text evidence="2">A Gly-cisPro motif from one monomer fits into the active site of the other monomer to allow specific chiral rejection of L-amino acids.</text>
</comment>
<keyword evidence="2" id="KW-0820">tRNA-binding</keyword>
<proteinExistence type="inferred from homology"/>
<dbReference type="AlphaFoldDB" id="A0A8D5ZLH1"/>
<evidence type="ECO:0000256" key="2">
    <source>
        <dbReference type="HAMAP-Rule" id="MF_00518"/>
    </source>
</evidence>
<comment type="catalytic activity">
    <reaction evidence="2">
        <text>a D-aminoacyl-tRNA + H2O = a tRNA + a D-alpha-amino acid + H(+)</text>
        <dbReference type="Rhea" id="RHEA:13953"/>
        <dbReference type="Rhea" id="RHEA-COMP:10123"/>
        <dbReference type="Rhea" id="RHEA-COMP:10124"/>
        <dbReference type="ChEBI" id="CHEBI:15377"/>
        <dbReference type="ChEBI" id="CHEBI:15378"/>
        <dbReference type="ChEBI" id="CHEBI:59871"/>
        <dbReference type="ChEBI" id="CHEBI:78442"/>
        <dbReference type="ChEBI" id="CHEBI:79333"/>
        <dbReference type="EC" id="3.1.1.96"/>
    </reaction>
</comment>
<keyword evidence="2" id="KW-0694">RNA-binding</keyword>
<evidence type="ECO:0000256" key="1">
    <source>
        <dbReference type="ARBA" id="ARBA00009673"/>
    </source>
</evidence>
<organism evidence="3 4">
    <name type="scientific">Polycladomyces abyssicola</name>
    <dbReference type="NCBI Taxonomy" id="1125966"/>
    <lineage>
        <taxon>Bacteria</taxon>
        <taxon>Bacillati</taxon>
        <taxon>Bacillota</taxon>
        <taxon>Bacilli</taxon>
        <taxon>Bacillales</taxon>
        <taxon>Thermoactinomycetaceae</taxon>
        <taxon>Polycladomyces</taxon>
    </lineage>
</organism>
<reference evidence="3" key="1">
    <citation type="journal article" date="2013" name="Int. J. Syst. Evol. Microbiol.">
        <title>Polycladomyces abyssicola gen. nov., sp. nov., a thermophilic filamentous bacterium isolated from hemipelagic sediment.</title>
        <authorList>
            <person name="Tsubouchi T."/>
            <person name="Shimane Y."/>
            <person name="Mori K."/>
            <person name="Usui K."/>
            <person name="Hiraki T."/>
            <person name="Tame A."/>
            <person name="Uematsu K."/>
            <person name="Maruyama T."/>
            <person name="Hatada Y."/>
        </authorList>
    </citation>
    <scope>NUCLEOTIDE SEQUENCE</scope>
    <source>
        <strain evidence="3">JIR-001</strain>
    </source>
</reference>
<accession>A0A8D5ZLH1</accession>